<organism evidence="1 2">
    <name type="scientific">Paenibacillus arenilitoris</name>
    <dbReference type="NCBI Taxonomy" id="2772299"/>
    <lineage>
        <taxon>Bacteria</taxon>
        <taxon>Bacillati</taxon>
        <taxon>Bacillota</taxon>
        <taxon>Bacilli</taxon>
        <taxon>Bacillales</taxon>
        <taxon>Paenibacillaceae</taxon>
        <taxon>Paenibacillus</taxon>
    </lineage>
</organism>
<dbReference type="Proteomes" id="UP000632125">
    <property type="component" value="Unassembled WGS sequence"/>
</dbReference>
<gene>
    <name evidence="1" type="ORF">IDH41_08525</name>
</gene>
<reference evidence="1" key="1">
    <citation type="submission" date="2020-09" db="EMBL/GenBank/DDBJ databases">
        <title>A novel bacterium of genus Paenibacillus, isolated from South China Sea.</title>
        <authorList>
            <person name="Huang H."/>
            <person name="Mo K."/>
            <person name="Hu Y."/>
        </authorList>
    </citation>
    <scope>NUCLEOTIDE SEQUENCE</scope>
    <source>
        <strain evidence="1">IB182493</strain>
    </source>
</reference>
<dbReference type="AlphaFoldDB" id="A0A927H4P2"/>
<comment type="caution">
    <text evidence="1">The sequence shown here is derived from an EMBL/GenBank/DDBJ whole genome shotgun (WGS) entry which is preliminary data.</text>
</comment>
<accession>A0A927H4P2</accession>
<name>A0A927H4P2_9BACL</name>
<sequence>MAEKSILAFFNSPEQAEEALKQLKSLRIVDTSLTRFDGYTGDGSDHIMNPMTGNFEDLGYLTLGGDFIDRNAGILAAASVSASGMSAGGPDNRVTGRDILLTVVIKEEDHERAMRIVRDAGALV</sequence>
<proteinExistence type="predicted"/>
<keyword evidence="2" id="KW-1185">Reference proteome</keyword>
<dbReference type="RefSeq" id="WP_190860029.1">
    <property type="nucleotide sequence ID" value="NZ_JACXIY010000010.1"/>
</dbReference>
<evidence type="ECO:0000313" key="1">
    <source>
        <dbReference type="EMBL" id="MBD2868621.1"/>
    </source>
</evidence>
<protein>
    <submittedName>
        <fullName evidence="1">Uncharacterized protein</fullName>
    </submittedName>
</protein>
<evidence type="ECO:0000313" key="2">
    <source>
        <dbReference type="Proteomes" id="UP000632125"/>
    </source>
</evidence>
<dbReference type="EMBL" id="JACXIY010000010">
    <property type="protein sequence ID" value="MBD2868621.1"/>
    <property type="molecule type" value="Genomic_DNA"/>
</dbReference>